<dbReference type="RefSeq" id="WP_187257488.1">
    <property type="nucleotide sequence ID" value="NZ_JBHULF010000006.1"/>
</dbReference>
<proteinExistence type="predicted"/>
<name>A0ABR7MAV0_9BACT</name>
<keyword evidence="1" id="KW-0812">Transmembrane</keyword>
<organism evidence="2 3">
    <name type="scientific">Flavihumibacter stibioxidans</name>
    <dbReference type="NCBI Taxonomy" id="1834163"/>
    <lineage>
        <taxon>Bacteria</taxon>
        <taxon>Pseudomonadati</taxon>
        <taxon>Bacteroidota</taxon>
        <taxon>Chitinophagia</taxon>
        <taxon>Chitinophagales</taxon>
        <taxon>Chitinophagaceae</taxon>
        <taxon>Flavihumibacter</taxon>
    </lineage>
</organism>
<dbReference type="EMBL" id="MBUA01000027">
    <property type="protein sequence ID" value="MBC6492168.1"/>
    <property type="molecule type" value="Genomic_DNA"/>
</dbReference>
<reference evidence="2 3" key="1">
    <citation type="submission" date="2016-07" db="EMBL/GenBank/DDBJ databases">
        <title>Genome analysis of Flavihumibacter stibioxidans YS-17.</title>
        <authorList>
            <person name="Shi K."/>
            <person name="Han Y."/>
            <person name="Wang G."/>
        </authorList>
    </citation>
    <scope>NUCLEOTIDE SEQUENCE [LARGE SCALE GENOMIC DNA]</scope>
    <source>
        <strain evidence="2 3">YS-17</strain>
    </source>
</reference>
<keyword evidence="1" id="KW-1133">Transmembrane helix</keyword>
<keyword evidence="1" id="KW-0472">Membrane</keyword>
<accession>A0ABR7MAV0</accession>
<sequence>MNQDYNSNGHKWLRAGFALTALLILMISVSFTSSRKLNDELWKQLGISRQEGESKIRNSFLGSYLDHYGAKGALKLAAGSRAQVSRELLQHAKSYLNGADFRTWYENERKQAMPAAPAKPVRSKEDIRKEKIEEMKKGIASSEELIKKMPEMEKDMKPTLEMFRKMLKDYEDPKSETIENYYQAELQQYEYQMASHKEDLVKWEQNFPKDSRLLIARQLKKYLEIAATVDFNAKLEPRYGKMKFVNPAFEGKGSDWKMIYRAGTEVYNVTKPFAEQWLKELQ</sequence>
<evidence type="ECO:0000313" key="2">
    <source>
        <dbReference type="EMBL" id="MBC6492168.1"/>
    </source>
</evidence>
<comment type="caution">
    <text evidence="2">The sequence shown here is derived from an EMBL/GenBank/DDBJ whole genome shotgun (WGS) entry which is preliminary data.</text>
</comment>
<keyword evidence="3" id="KW-1185">Reference proteome</keyword>
<gene>
    <name evidence="2" type="ORF">BC349_13990</name>
</gene>
<dbReference type="Proteomes" id="UP000765802">
    <property type="component" value="Unassembled WGS sequence"/>
</dbReference>
<evidence type="ECO:0000256" key="1">
    <source>
        <dbReference type="SAM" id="Phobius"/>
    </source>
</evidence>
<feature type="transmembrane region" description="Helical" evidence="1">
    <location>
        <begin position="12"/>
        <end position="31"/>
    </location>
</feature>
<evidence type="ECO:0000313" key="3">
    <source>
        <dbReference type="Proteomes" id="UP000765802"/>
    </source>
</evidence>
<protein>
    <submittedName>
        <fullName evidence="2">Uncharacterized protein</fullName>
    </submittedName>
</protein>